<proteinExistence type="predicted"/>
<dbReference type="EMBL" id="PHHC01000080">
    <property type="protein sequence ID" value="PPE03924.1"/>
    <property type="molecule type" value="Genomic_DNA"/>
</dbReference>
<feature type="transmembrane region" description="Helical" evidence="2">
    <location>
        <begin position="16"/>
        <end position="35"/>
    </location>
</feature>
<feature type="domain" description="Mce/MlaD" evidence="3">
    <location>
        <begin position="44"/>
        <end position="119"/>
    </location>
</feature>
<evidence type="ECO:0000259" key="3">
    <source>
        <dbReference type="Pfam" id="PF02470"/>
    </source>
</evidence>
<dbReference type="PANTHER" id="PTHR33371:SF4">
    <property type="entry name" value="INTERMEMBRANE PHOSPHOLIPID TRANSPORT SYSTEM BINDING PROTEIN MLAD"/>
    <property type="match status" value="1"/>
</dbReference>
<dbReference type="InterPro" id="IPR003399">
    <property type="entry name" value="Mce/MlaD"/>
</dbReference>
<protein>
    <submittedName>
        <fullName evidence="4">Putative phospholipid ABC transporter-binding protein MlaD</fullName>
    </submittedName>
</protein>
<evidence type="ECO:0000256" key="2">
    <source>
        <dbReference type="SAM" id="Phobius"/>
    </source>
</evidence>
<sequence>MFLVSPVKIQSQRFETALGAFILLCVVTSVGFILIRSRGINKKYVTVYAEFDAIDGLRLGSPVKINGVAVGSVQKFTLDPESGSVKVKFTILKKIELPEDTSAFITGESLFGEKVLKLDLGSSEVKMRAGEIIYQTQAPLMIEDLLYKFLVPDEKKTRKESSEGKDHVNSPPTKEHTDSHH</sequence>
<organism evidence="4 5">
    <name type="scientific">Holospora curviuscula</name>
    <dbReference type="NCBI Taxonomy" id="1082868"/>
    <lineage>
        <taxon>Bacteria</taxon>
        <taxon>Pseudomonadati</taxon>
        <taxon>Pseudomonadota</taxon>
        <taxon>Alphaproteobacteria</taxon>
        <taxon>Holosporales</taxon>
        <taxon>Holosporaceae</taxon>
        <taxon>Holospora</taxon>
    </lineage>
</organism>
<comment type="caution">
    <text evidence="4">The sequence shown here is derived from an EMBL/GenBank/DDBJ whole genome shotgun (WGS) entry which is preliminary data.</text>
</comment>
<reference evidence="4 5" key="1">
    <citation type="submission" date="2017-11" db="EMBL/GenBank/DDBJ databases">
        <title>Comparative genomic analysis of Holospora spp., intranuclear symbionts of paramecia.</title>
        <authorList>
            <person name="Garushyants S.K."/>
            <person name="Beliavskaya A."/>
            <person name="Malko D.B."/>
            <person name="Logacheva M.D."/>
            <person name="Rautian M.S."/>
            <person name="Gelfand M.S."/>
        </authorList>
    </citation>
    <scope>NUCLEOTIDE SEQUENCE [LARGE SCALE GENOMIC DNA]</scope>
    <source>
        <strain evidence="5">02AZ16</strain>
    </source>
</reference>
<evidence type="ECO:0000313" key="4">
    <source>
        <dbReference type="EMBL" id="PPE03924.1"/>
    </source>
</evidence>
<dbReference type="OrthoDB" id="9808689at2"/>
<keyword evidence="2" id="KW-0472">Membrane</keyword>
<keyword evidence="2" id="KW-0812">Transmembrane</keyword>
<evidence type="ECO:0000256" key="1">
    <source>
        <dbReference type="SAM" id="MobiDB-lite"/>
    </source>
</evidence>
<dbReference type="RefSeq" id="WP_104206744.1">
    <property type="nucleotide sequence ID" value="NZ_PHHC01000080.1"/>
</dbReference>
<keyword evidence="5" id="KW-1185">Reference proteome</keyword>
<gene>
    <name evidence="4" type="ORF">HCUR_00704</name>
</gene>
<dbReference type="Pfam" id="PF02470">
    <property type="entry name" value="MlaD"/>
    <property type="match status" value="1"/>
</dbReference>
<dbReference type="InterPro" id="IPR052336">
    <property type="entry name" value="MlaD_Phospholipid_Transporter"/>
</dbReference>
<dbReference type="PANTHER" id="PTHR33371">
    <property type="entry name" value="INTERMEMBRANE PHOSPHOLIPID TRANSPORT SYSTEM BINDING PROTEIN MLAD-RELATED"/>
    <property type="match status" value="1"/>
</dbReference>
<dbReference type="Proteomes" id="UP000239425">
    <property type="component" value="Unassembled WGS sequence"/>
</dbReference>
<feature type="region of interest" description="Disordered" evidence="1">
    <location>
        <begin position="157"/>
        <end position="181"/>
    </location>
</feature>
<keyword evidence="2" id="KW-1133">Transmembrane helix</keyword>
<evidence type="ECO:0000313" key="5">
    <source>
        <dbReference type="Proteomes" id="UP000239425"/>
    </source>
</evidence>
<name>A0A2S5R9D2_9PROT</name>
<dbReference type="AlphaFoldDB" id="A0A2S5R9D2"/>
<accession>A0A2S5R9D2</accession>